<reference evidence="2" key="1">
    <citation type="submission" date="2021-04" db="EMBL/GenBank/DDBJ databases">
        <authorList>
            <person name="Tunstrom K."/>
        </authorList>
    </citation>
    <scope>NUCLEOTIDE SEQUENCE</scope>
</reference>
<comment type="caution">
    <text evidence="2">The sequence shown here is derived from an EMBL/GenBank/DDBJ whole genome shotgun (WGS) entry which is preliminary data.</text>
</comment>
<feature type="compositionally biased region" description="Polar residues" evidence="1">
    <location>
        <begin position="65"/>
        <end position="75"/>
    </location>
</feature>
<evidence type="ECO:0000313" key="2">
    <source>
        <dbReference type="EMBL" id="CAG5050923.1"/>
    </source>
</evidence>
<keyword evidence="3" id="KW-1185">Reference proteome</keyword>
<evidence type="ECO:0000313" key="3">
    <source>
        <dbReference type="Proteomes" id="UP000691718"/>
    </source>
</evidence>
<sequence length="75" mass="8031">MRLHSLLVTNACDVLHQRRVPLAESEKTQPSGGDDGCGGLLGDRAAPRARLAAPWDAPLGRALATSRQRPFARSN</sequence>
<feature type="region of interest" description="Disordered" evidence="1">
    <location>
        <begin position="56"/>
        <end position="75"/>
    </location>
</feature>
<protein>
    <submittedName>
        <fullName evidence="2">(apollo) hypothetical protein</fullName>
    </submittedName>
</protein>
<evidence type="ECO:0000256" key="1">
    <source>
        <dbReference type="SAM" id="MobiDB-lite"/>
    </source>
</evidence>
<proteinExistence type="predicted"/>
<feature type="region of interest" description="Disordered" evidence="1">
    <location>
        <begin position="22"/>
        <end position="43"/>
    </location>
</feature>
<organism evidence="2 3">
    <name type="scientific">Parnassius apollo</name>
    <name type="common">Apollo butterfly</name>
    <name type="synonym">Papilio apollo</name>
    <dbReference type="NCBI Taxonomy" id="110799"/>
    <lineage>
        <taxon>Eukaryota</taxon>
        <taxon>Metazoa</taxon>
        <taxon>Ecdysozoa</taxon>
        <taxon>Arthropoda</taxon>
        <taxon>Hexapoda</taxon>
        <taxon>Insecta</taxon>
        <taxon>Pterygota</taxon>
        <taxon>Neoptera</taxon>
        <taxon>Endopterygota</taxon>
        <taxon>Lepidoptera</taxon>
        <taxon>Glossata</taxon>
        <taxon>Ditrysia</taxon>
        <taxon>Papilionoidea</taxon>
        <taxon>Papilionidae</taxon>
        <taxon>Parnassiinae</taxon>
        <taxon>Parnassini</taxon>
        <taxon>Parnassius</taxon>
        <taxon>Parnassius</taxon>
    </lineage>
</organism>
<dbReference type="Proteomes" id="UP000691718">
    <property type="component" value="Unassembled WGS sequence"/>
</dbReference>
<gene>
    <name evidence="2" type="ORF">PAPOLLO_LOCUS24900</name>
</gene>
<name>A0A8S3Y7Z6_PARAO</name>
<dbReference type="AlphaFoldDB" id="A0A8S3Y7Z6"/>
<accession>A0A8S3Y7Z6</accession>
<dbReference type="EMBL" id="CAJQZP010001492">
    <property type="protein sequence ID" value="CAG5050923.1"/>
    <property type="molecule type" value="Genomic_DNA"/>
</dbReference>